<accession>A0A177DDJ8</accession>
<feature type="domain" description="F-box" evidence="2">
    <location>
        <begin position="40"/>
        <end position="93"/>
    </location>
</feature>
<dbReference type="Proteomes" id="UP000077248">
    <property type="component" value="Unassembled WGS sequence"/>
</dbReference>
<dbReference type="Gene3D" id="1.20.1280.50">
    <property type="match status" value="1"/>
</dbReference>
<dbReference type="AlphaFoldDB" id="A0A177DDJ8"/>
<feature type="region of interest" description="Disordered" evidence="1">
    <location>
        <begin position="485"/>
        <end position="511"/>
    </location>
</feature>
<dbReference type="EMBL" id="KV441485">
    <property type="protein sequence ID" value="OAG17874.1"/>
    <property type="molecule type" value="Genomic_DNA"/>
</dbReference>
<gene>
    <name evidence="3" type="ORF">CC77DRAFT_1022759</name>
</gene>
<evidence type="ECO:0000259" key="2">
    <source>
        <dbReference type="PROSITE" id="PS50181"/>
    </source>
</evidence>
<dbReference type="VEuPathDB" id="FungiDB:CC77DRAFT_1022759"/>
<dbReference type="RefSeq" id="XP_018383295.1">
    <property type="nucleotide sequence ID" value="XM_018525531.1"/>
</dbReference>
<evidence type="ECO:0000256" key="1">
    <source>
        <dbReference type="SAM" id="MobiDB-lite"/>
    </source>
</evidence>
<dbReference type="KEGG" id="aalt:CC77DRAFT_1022759"/>
<evidence type="ECO:0000313" key="4">
    <source>
        <dbReference type="Proteomes" id="UP000077248"/>
    </source>
</evidence>
<dbReference type="PROSITE" id="PS50181">
    <property type="entry name" value="FBOX"/>
    <property type="match status" value="1"/>
</dbReference>
<feature type="compositionally biased region" description="Basic and acidic residues" evidence="1">
    <location>
        <begin position="488"/>
        <end position="511"/>
    </location>
</feature>
<organism evidence="3 4">
    <name type="scientific">Alternaria alternata</name>
    <name type="common">Alternaria rot fungus</name>
    <name type="synonym">Torula alternata</name>
    <dbReference type="NCBI Taxonomy" id="5599"/>
    <lineage>
        <taxon>Eukaryota</taxon>
        <taxon>Fungi</taxon>
        <taxon>Dikarya</taxon>
        <taxon>Ascomycota</taxon>
        <taxon>Pezizomycotina</taxon>
        <taxon>Dothideomycetes</taxon>
        <taxon>Pleosporomycetidae</taxon>
        <taxon>Pleosporales</taxon>
        <taxon>Pleosporineae</taxon>
        <taxon>Pleosporaceae</taxon>
        <taxon>Alternaria</taxon>
        <taxon>Alternaria sect. Alternaria</taxon>
        <taxon>Alternaria alternata complex</taxon>
    </lineage>
</organism>
<dbReference type="CDD" id="cd09917">
    <property type="entry name" value="F-box_SF"/>
    <property type="match status" value="1"/>
</dbReference>
<dbReference type="OMA" id="TIYCETE"/>
<reference evidence="3 4" key="1">
    <citation type="submission" date="2016-05" db="EMBL/GenBank/DDBJ databases">
        <title>Comparative analysis of secretome profiles of manganese(II)-oxidizing ascomycete fungi.</title>
        <authorList>
            <consortium name="DOE Joint Genome Institute"/>
            <person name="Zeiner C.A."/>
            <person name="Purvine S.O."/>
            <person name="Zink E.M."/>
            <person name="Wu S."/>
            <person name="Pasa-Tolic L."/>
            <person name="Chaput D.L."/>
            <person name="Haridas S."/>
            <person name="Grigoriev I.V."/>
            <person name="Santelli C.M."/>
            <person name="Hansel C.M."/>
        </authorList>
    </citation>
    <scope>NUCLEOTIDE SEQUENCE [LARGE SCALE GENOMIC DNA]</scope>
    <source>
        <strain evidence="3 4">SRC1lrK2f</strain>
    </source>
</reference>
<dbReference type="SUPFAM" id="SSF81383">
    <property type="entry name" value="F-box domain"/>
    <property type="match status" value="1"/>
</dbReference>
<name>A0A177DDJ8_ALTAL</name>
<dbReference type="InterPro" id="IPR001810">
    <property type="entry name" value="F-box_dom"/>
</dbReference>
<proteinExistence type="predicted"/>
<sequence>MPIINERDFPLLPSQDAKRRRATKRKLKNNGLRSRTAKSLATLTDLPDELILEILGYLPGIDLNQFQLPTLVNLALTSRRFYRIVVDMLYTKYNSHFCEPYTFLRTMILNPQLAEFVHDVDITFGLWTCRKGRRYAPTAKDKKTIKEGLRALGTSDWKEWATQCNEDRSNDEALQNAMLLHIPNITHLSILDIARDRSRRRAWFDLISKAAAGTLSRQTHRFEHLRSIKLEARTISLSDIAPLFRLQSLRKLQLREVHGYGMADCNICASHREHGERTALKLQRLIPQACNDLDELELECTYYTKFLLEVLISSARCLKTFRYDVCLDHLSDSPIPNGDRLKTLCEALDSQKASLETLYIFCDSIAEERTHSGIHLRDSLEGFVSLKELSCPLGMMMSRVSDTITERLPVSLLTFRTPVRPSTDDQHYLQALDNVASSYLAHVPRLKEVRVVVSSFAMYDWQRLVELFSVEKGINFVVERDDEDADFSDWKDDSTDSSRSSHEIDLYSDHD</sequence>
<dbReference type="GeneID" id="29111125"/>
<keyword evidence="4" id="KW-1185">Reference proteome</keyword>
<evidence type="ECO:0000313" key="3">
    <source>
        <dbReference type="EMBL" id="OAG17874.1"/>
    </source>
</evidence>
<dbReference type="InterPro" id="IPR036047">
    <property type="entry name" value="F-box-like_dom_sf"/>
</dbReference>
<dbReference type="Pfam" id="PF12937">
    <property type="entry name" value="F-box-like"/>
    <property type="match status" value="1"/>
</dbReference>
<protein>
    <recommendedName>
        <fullName evidence="2">F-box domain-containing protein</fullName>
    </recommendedName>
</protein>